<keyword evidence="3" id="KW-0479">Metal-binding</keyword>
<dbReference type="GO" id="GO:0010181">
    <property type="term" value="F:FMN binding"/>
    <property type="evidence" value="ECO:0007669"/>
    <property type="project" value="InterPro"/>
</dbReference>
<evidence type="ECO:0000256" key="1">
    <source>
        <dbReference type="ARBA" id="ARBA00007523"/>
    </source>
</evidence>
<dbReference type="SUPFAM" id="SSF52833">
    <property type="entry name" value="Thioredoxin-like"/>
    <property type="match status" value="1"/>
</dbReference>
<keyword evidence="8" id="KW-1185">Reference proteome</keyword>
<dbReference type="Gene3D" id="3.40.50.11540">
    <property type="entry name" value="NADH-ubiquinone oxidoreductase 51kDa subunit"/>
    <property type="match status" value="1"/>
</dbReference>
<protein>
    <submittedName>
        <fullName evidence="7">NADH-quinone oxidoreductase subunit NuoF</fullName>
    </submittedName>
</protein>
<feature type="domain" description="4Fe-4S ferredoxin-type" evidence="6">
    <location>
        <begin position="593"/>
        <end position="620"/>
    </location>
</feature>
<comment type="similarity">
    <text evidence="1">Belongs to the complex I 51 kDa subunit family.</text>
</comment>
<dbReference type="InterPro" id="IPR011538">
    <property type="entry name" value="Nuo51_FMN-bd"/>
</dbReference>
<dbReference type="InterPro" id="IPR019554">
    <property type="entry name" value="Soluble_ligand-bd"/>
</dbReference>
<dbReference type="Pfam" id="PF00037">
    <property type="entry name" value="Fer4"/>
    <property type="match status" value="2"/>
</dbReference>
<dbReference type="GO" id="GO:0008137">
    <property type="term" value="F:NADH dehydrogenase (ubiquinone) activity"/>
    <property type="evidence" value="ECO:0007669"/>
    <property type="project" value="InterPro"/>
</dbReference>
<dbReference type="InterPro" id="IPR037207">
    <property type="entry name" value="Nuop51_4Fe4S-bd_sf"/>
</dbReference>
<dbReference type="InterPro" id="IPR037225">
    <property type="entry name" value="Nuo51_FMN-bd_sf"/>
</dbReference>
<dbReference type="SUPFAM" id="SSF54862">
    <property type="entry name" value="4Fe-4S ferredoxins"/>
    <property type="match status" value="1"/>
</dbReference>
<dbReference type="Gene3D" id="3.10.20.600">
    <property type="match status" value="1"/>
</dbReference>
<keyword evidence="2" id="KW-0004">4Fe-4S</keyword>
<gene>
    <name evidence="7" type="ORF">J3A84_00970</name>
</gene>
<dbReference type="Pfam" id="PF10589">
    <property type="entry name" value="NADH_4Fe-4S"/>
    <property type="match status" value="1"/>
</dbReference>
<evidence type="ECO:0000256" key="4">
    <source>
        <dbReference type="ARBA" id="ARBA00023004"/>
    </source>
</evidence>
<evidence type="ECO:0000256" key="2">
    <source>
        <dbReference type="ARBA" id="ARBA00022485"/>
    </source>
</evidence>
<feature type="domain" description="4Fe-4S ferredoxin-type" evidence="6">
    <location>
        <begin position="563"/>
        <end position="592"/>
    </location>
</feature>
<dbReference type="PROSITE" id="PS00645">
    <property type="entry name" value="COMPLEX1_51K_2"/>
    <property type="match status" value="1"/>
</dbReference>
<evidence type="ECO:0000313" key="7">
    <source>
        <dbReference type="EMBL" id="MBO1263611.1"/>
    </source>
</evidence>
<dbReference type="InterPro" id="IPR036249">
    <property type="entry name" value="Thioredoxin-like_sf"/>
</dbReference>
<keyword evidence="5" id="KW-0411">Iron-sulfur</keyword>
<dbReference type="Gene3D" id="6.10.250.1450">
    <property type="match status" value="1"/>
</dbReference>
<dbReference type="SUPFAM" id="SSF140490">
    <property type="entry name" value="Nqo1C-terminal domain-like"/>
    <property type="match status" value="1"/>
</dbReference>
<dbReference type="Pfam" id="PF01512">
    <property type="entry name" value="Complex1_51K"/>
    <property type="match status" value="1"/>
</dbReference>
<dbReference type="EMBL" id="JAFNJU010000001">
    <property type="protein sequence ID" value="MBO1263611.1"/>
    <property type="molecule type" value="Genomic_DNA"/>
</dbReference>
<dbReference type="FunFam" id="3.40.50.11540:FF:000001">
    <property type="entry name" value="NADH dehydrogenase [ubiquinone] flavoprotein 1, mitochondrial"/>
    <property type="match status" value="1"/>
</dbReference>
<dbReference type="InterPro" id="IPR001949">
    <property type="entry name" value="NADH-UbQ_OxRdtase_51kDa_CS"/>
</dbReference>
<dbReference type="PROSITE" id="PS51379">
    <property type="entry name" value="4FE4S_FER_2"/>
    <property type="match status" value="2"/>
</dbReference>
<dbReference type="PROSITE" id="PS00198">
    <property type="entry name" value="4FE4S_FER_1"/>
    <property type="match status" value="1"/>
</dbReference>
<dbReference type="PANTHER" id="PTHR43578">
    <property type="entry name" value="NADH-QUINONE OXIDOREDUCTASE SUBUNIT F"/>
    <property type="match status" value="1"/>
</dbReference>
<dbReference type="Proteomes" id="UP000664218">
    <property type="component" value="Unassembled WGS sequence"/>
</dbReference>
<dbReference type="Gene3D" id="3.40.30.10">
    <property type="entry name" value="Glutaredoxin"/>
    <property type="match status" value="1"/>
</dbReference>
<evidence type="ECO:0000256" key="5">
    <source>
        <dbReference type="ARBA" id="ARBA00023014"/>
    </source>
</evidence>
<dbReference type="InterPro" id="IPR019575">
    <property type="entry name" value="Nuop51_4Fe4S-bd"/>
</dbReference>
<dbReference type="AlphaFoldDB" id="A0A939KI55"/>
<dbReference type="FunFam" id="1.20.1440.230:FF:000001">
    <property type="entry name" value="Mitochondrial NADH dehydrogenase flavoprotein 1"/>
    <property type="match status" value="1"/>
</dbReference>
<dbReference type="InterPro" id="IPR017896">
    <property type="entry name" value="4Fe4S_Fe-S-bd"/>
</dbReference>
<evidence type="ECO:0000313" key="8">
    <source>
        <dbReference type="Proteomes" id="UP000664218"/>
    </source>
</evidence>
<dbReference type="SUPFAM" id="SSF142019">
    <property type="entry name" value="Nqo1 FMN-binding domain-like"/>
    <property type="match status" value="1"/>
</dbReference>
<dbReference type="Gene3D" id="1.20.1440.230">
    <property type="entry name" value="NADH-ubiquinone oxidoreductase 51kDa subunit, iron-sulphur binding domain"/>
    <property type="match status" value="1"/>
</dbReference>
<accession>A0A939KI55</accession>
<dbReference type="InterPro" id="IPR017900">
    <property type="entry name" value="4Fe4S_Fe_S_CS"/>
</dbReference>
<dbReference type="GO" id="GO:0046872">
    <property type="term" value="F:metal ion binding"/>
    <property type="evidence" value="ECO:0007669"/>
    <property type="project" value="UniProtKB-KW"/>
</dbReference>
<sequence>MIKDRNELLEIKKMQNEMRLLRELGGGKGKRIELLVGLATCGIAAGGREIYEELESLISDMHLSNVDLVKVGCIGSCYCEPTVQVNIPGHAPIYYGYVDLETAGRILNEHVLQGKILKDKVVPMTFNRTDPSGAKKKQYRIALKNCGNIDPERITEYIAFDGYEALAKVLTEMTPLDVIHVLKESGLRGRGGGGFPTGLKWQATNQQKNPQKYMICNADEGDPGAYMDRSLLEGDPHSVLEGLIIGGYATGANQGIIYIRAEYPLAIARLNTALDQARDYGFLGKNILGSGFDFDIEIRLGAGAFVCGEETALIHSVEGKRGEPTKKPPYPSEEGYLHKPTTVNNVETLANVPEIINKGAEWFASIGTRNSKGTKVFALVGKVKNVGLVEVPMGTTLREIIYEIGGGITDDKAFKAVQTGGPSGGVISVDYLDTPIEYESLRSLGTMMGSGGMIVMDEDNCMVDIAKFYLKFTMDESCGKCTPCRIGTKRLYELLDSITKGTASPNVLEQLDMLGNNIRNSALCGLGQTAPNPVLSTMKYFEEEYRMHVEEKTCPTGICKGLFRYSVIPEKCVGCTACRRVCPVGCISGHPKQVHFIDLNLCISCGACFDACKFNAIKKA</sequence>
<reference evidence="7" key="1">
    <citation type="submission" date="2021-03" db="EMBL/GenBank/DDBJ databases">
        <title>Proteiniclasticum marinus sp. nov., isolated from tidal flat sediment.</title>
        <authorList>
            <person name="Namirimu T."/>
            <person name="Yang J.-A."/>
            <person name="Yang S.-H."/>
            <person name="Kim Y.-J."/>
            <person name="Kwon K.K."/>
        </authorList>
    </citation>
    <scope>NUCLEOTIDE SEQUENCE</scope>
    <source>
        <strain evidence="7">SCR006</strain>
    </source>
</reference>
<dbReference type="SUPFAM" id="SSF142984">
    <property type="entry name" value="Nqo1 middle domain-like"/>
    <property type="match status" value="1"/>
</dbReference>
<organism evidence="7 8">
    <name type="scientific">Proteiniclasticum aestuarii</name>
    <dbReference type="NCBI Taxonomy" id="2817862"/>
    <lineage>
        <taxon>Bacteria</taxon>
        <taxon>Bacillati</taxon>
        <taxon>Bacillota</taxon>
        <taxon>Clostridia</taxon>
        <taxon>Eubacteriales</taxon>
        <taxon>Clostridiaceae</taxon>
        <taxon>Proteiniclasticum</taxon>
    </lineage>
</organism>
<evidence type="ECO:0000259" key="6">
    <source>
        <dbReference type="PROSITE" id="PS51379"/>
    </source>
</evidence>
<dbReference type="CDD" id="cd02980">
    <property type="entry name" value="TRX_Fd_family"/>
    <property type="match status" value="1"/>
</dbReference>
<keyword evidence="4" id="KW-0408">Iron</keyword>
<evidence type="ECO:0000256" key="3">
    <source>
        <dbReference type="ARBA" id="ARBA00022723"/>
    </source>
</evidence>
<comment type="caution">
    <text evidence="7">The sequence shown here is derived from an EMBL/GenBank/DDBJ whole genome shotgun (WGS) entry which is preliminary data.</text>
</comment>
<dbReference type="Pfam" id="PF10531">
    <property type="entry name" value="SLBB"/>
    <property type="match status" value="1"/>
</dbReference>
<dbReference type="PANTHER" id="PTHR43578:SF3">
    <property type="entry name" value="NADH-QUINONE OXIDOREDUCTASE SUBUNIT F"/>
    <property type="match status" value="1"/>
</dbReference>
<dbReference type="GO" id="GO:0051539">
    <property type="term" value="F:4 iron, 4 sulfur cluster binding"/>
    <property type="evidence" value="ECO:0007669"/>
    <property type="project" value="UniProtKB-KW"/>
</dbReference>
<dbReference type="SMART" id="SM00928">
    <property type="entry name" value="NADH_4Fe-4S"/>
    <property type="match status" value="1"/>
</dbReference>
<dbReference type="Gene3D" id="3.30.70.20">
    <property type="match status" value="1"/>
</dbReference>
<proteinExistence type="inferred from homology"/>
<name>A0A939KI55_9CLOT</name>